<dbReference type="InterPro" id="IPR055268">
    <property type="entry name" value="PCB-like"/>
</dbReference>
<evidence type="ECO:0000259" key="5">
    <source>
        <dbReference type="PROSITE" id="PS50991"/>
    </source>
</evidence>
<gene>
    <name evidence="6" type="primary">oadA</name>
    <name evidence="6" type="ORF">McpCs1_06200</name>
</gene>
<dbReference type="InterPro" id="IPR000891">
    <property type="entry name" value="PYR_CT"/>
</dbReference>
<dbReference type="RefSeq" id="WP_338095779.1">
    <property type="nucleotide sequence ID" value="NZ_JAWDKB010000002.1"/>
</dbReference>
<accession>A0AAE4MFR2</accession>
<comment type="caution">
    <text evidence="6">The sequence shown here is derived from an EMBL/GenBank/DDBJ whole genome shotgun (WGS) entry which is preliminary data.</text>
</comment>
<dbReference type="NCBIfam" id="NF006761">
    <property type="entry name" value="PRK09282.1"/>
    <property type="match status" value="1"/>
</dbReference>
<dbReference type="PROSITE" id="PS50968">
    <property type="entry name" value="BIOTINYL_LIPOYL"/>
    <property type="match status" value="1"/>
</dbReference>
<evidence type="ECO:0000313" key="6">
    <source>
        <dbReference type="EMBL" id="MDV0443250.1"/>
    </source>
</evidence>
<feature type="domain" description="Lipoyl-binding" evidence="4">
    <location>
        <begin position="503"/>
        <end position="578"/>
    </location>
</feature>
<dbReference type="SUPFAM" id="SSF51230">
    <property type="entry name" value="Single hybrid motif"/>
    <property type="match status" value="1"/>
</dbReference>
<dbReference type="Gene3D" id="2.40.50.100">
    <property type="match status" value="1"/>
</dbReference>
<dbReference type="GO" id="GO:0004736">
    <property type="term" value="F:pyruvate carboxylase activity"/>
    <property type="evidence" value="ECO:0007669"/>
    <property type="project" value="TreeGrafter"/>
</dbReference>
<dbReference type="InterPro" id="IPR013785">
    <property type="entry name" value="Aldolase_TIM"/>
</dbReference>
<evidence type="ECO:0000256" key="1">
    <source>
        <dbReference type="ARBA" id="ARBA00001941"/>
    </source>
</evidence>
<feature type="region of interest" description="Disordered" evidence="3">
    <location>
        <begin position="491"/>
        <end position="513"/>
    </location>
</feature>
<evidence type="ECO:0000256" key="3">
    <source>
        <dbReference type="SAM" id="MobiDB-lite"/>
    </source>
</evidence>
<dbReference type="AlphaFoldDB" id="A0AAE4MFR2"/>
<dbReference type="InterPro" id="IPR000089">
    <property type="entry name" value="Biotin_lipoyl"/>
</dbReference>
<evidence type="ECO:0000313" key="7">
    <source>
        <dbReference type="Proteomes" id="UP001283212"/>
    </source>
</evidence>
<dbReference type="Pfam" id="PF02436">
    <property type="entry name" value="PYC_OADA"/>
    <property type="match status" value="1"/>
</dbReference>
<dbReference type="PROSITE" id="PS00188">
    <property type="entry name" value="BIOTIN"/>
    <property type="match status" value="1"/>
</dbReference>
<name>A0AAE4MFR2_9EURY</name>
<protein>
    <submittedName>
        <fullName evidence="6">Oxaloacetate decarboxylase alpha chain</fullName>
    </submittedName>
</protein>
<organism evidence="6 7">
    <name type="scientific">Methanorbis rubei</name>
    <dbReference type="NCBI Taxonomy" id="3028300"/>
    <lineage>
        <taxon>Archaea</taxon>
        <taxon>Methanobacteriati</taxon>
        <taxon>Methanobacteriota</taxon>
        <taxon>Stenosarchaea group</taxon>
        <taxon>Methanomicrobia</taxon>
        <taxon>Methanomicrobiales</taxon>
        <taxon>Methanocorpusculaceae</taxon>
        <taxon>Methanorbis</taxon>
    </lineage>
</organism>
<dbReference type="SUPFAM" id="SSF89000">
    <property type="entry name" value="post-HMGL domain-like"/>
    <property type="match status" value="1"/>
</dbReference>
<dbReference type="CDD" id="cd07937">
    <property type="entry name" value="DRE_TIM_PC_TC_5S"/>
    <property type="match status" value="1"/>
</dbReference>
<evidence type="ECO:0000259" key="4">
    <source>
        <dbReference type="PROSITE" id="PS50968"/>
    </source>
</evidence>
<evidence type="ECO:0000256" key="2">
    <source>
        <dbReference type="ARBA" id="ARBA00023267"/>
    </source>
</evidence>
<dbReference type="InterPro" id="IPR011053">
    <property type="entry name" value="Single_hybrid_motif"/>
</dbReference>
<dbReference type="PANTHER" id="PTHR43778:SF2">
    <property type="entry name" value="PYRUVATE CARBOXYLASE, MITOCHONDRIAL"/>
    <property type="match status" value="1"/>
</dbReference>
<feature type="domain" description="Pyruvate carboxyltransferase" evidence="5">
    <location>
        <begin position="4"/>
        <end position="264"/>
    </location>
</feature>
<dbReference type="Pfam" id="PF00364">
    <property type="entry name" value="Biotin_lipoyl"/>
    <property type="match status" value="1"/>
</dbReference>
<dbReference type="EMBL" id="JAWDKB010000002">
    <property type="protein sequence ID" value="MDV0443250.1"/>
    <property type="molecule type" value="Genomic_DNA"/>
</dbReference>
<dbReference type="FunFam" id="2.40.50.100:FF:000003">
    <property type="entry name" value="Acetyl-CoA carboxylase biotin carboxyl carrier protein"/>
    <property type="match status" value="1"/>
</dbReference>
<dbReference type="SUPFAM" id="SSF51569">
    <property type="entry name" value="Aldolase"/>
    <property type="match status" value="1"/>
</dbReference>
<comment type="cofactor">
    <cofactor evidence="1">
        <name>Co(2+)</name>
        <dbReference type="ChEBI" id="CHEBI:48828"/>
    </cofactor>
</comment>
<keyword evidence="7" id="KW-1185">Reference proteome</keyword>
<dbReference type="Pfam" id="PF00682">
    <property type="entry name" value="HMGL-like"/>
    <property type="match status" value="1"/>
</dbReference>
<proteinExistence type="predicted"/>
<dbReference type="PANTHER" id="PTHR43778">
    <property type="entry name" value="PYRUVATE CARBOXYLASE"/>
    <property type="match status" value="1"/>
</dbReference>
<dbReference type="Gene3D" id="3.20.20.70">
    <property type="entry name" value="Aldolase class I"/>
    <property type="match status" value="1"/>
</dbReference>
<dbReference type="PROSITE" id="PS50991">
    <property type="entry name" value="PYR_CT"/>
    <property type="match status" value="1"/>
</dbReference>
<sequence>MTKLYITDTTLRDAHQSLAATRMRTEDMIDLAKAMEKAGFWSVEAWGGATFDTCIRYLNDDPWKRLQDLKQIFVKTPIQMLLRGQNLVGYRHYPDDVVDKFISAAASNGIDVFRVFDALNDIRNMTRSMTAVLNEGKHLQGTISYTTSPVHSTEKFIDMAEELYSLGCNSICIKDMAGLIMPDAARDLITGIKKRIDIPVCLHTHSTSGIAPMSYQAAIEAGVDILDTAMSPFAGGTSQPATESIVASLTGTERDTGISLAVLRDVKNAAAAVRGKYDCLINPISVRIDSDVLIYQLPGGMISNLVSQLKEQGALDRMDDVLLEIPVVRKDLGYPPLVTPTSQIVGTQAVLNVLMGGRYKTVTNEVRDYLKGMYGKSPAPLDDALVASIIGEEERVCCRPADMLSPIYDKMRADTESQGLIKKDEDVLTYILYPAIAPAFLKGEKTAEVLPAASAGDAAVPVDIDIPRSMEVEVDGEVFMVRILSVEGESVSAGSSEPGKRKTSRGDLPGGVKSSIQGMVLDIKVQMGQKVSAGDTLLVLEAMKMENPVVSPVDGTVTEIFVENGAVVQSGDVLVVVK</sequence>
<keyword evidence="2" id="KW-0092">Biotin</keyword>
<dbReference type="GO" id="GO:0005737">
    <property type="term" value="C:cytoplasm"/>
    <property type="evidence" value="ECO:0007669"/>
    <property type="project" value="TreeGrafter"/>
</dbReference>
<reference evidence="6 7" key="1">
    <citation type="submission" date="2023-06" db="EMBL/GenBank/DDBJ databases">
        <title>Genome sequence of Methancorpusculaceae sp. Cs1.</title>
        <authorList>
            <person name="Protasov E."/>
            <person name="Platt K."/>
            <person name="Poehlein A."/>
            <person name="Daniel R."/>
            <person name="Brune A."/>
        </authorList>
    </citation>
    <scope>NUCLEOTIDE SEQUENCE [LARGE SCALE GENOMIC DNA]</scope>
    <source>
        <strain evidence="6 7">Cs1</strain>
    </source>
</reference>
<dbReference type="GO" id="GO:0006094">
    <property type="term" value="P:gluconeogenesis"/>
    <property type="evidence" value="ECO:0007669"/>
    <property type="project" value="TreeGrafter"/>
</dbReference>
<dbReference type="CDD" id="cd06850">
    <property type="entry name" value="biotinyl_domain"/>
    <property type="match status" value="1"/>
</dbReference>
<dbReference type="Proteomes" id="UP001283212">
    <property type="component" value="Unassembled WGS sequence"/>
</dbReference>
<dbReference type="InterPro" id="IPR003379">
    <property type="entry name" value="Carboxylase_cons_dom"/>
</dbReference>
<dbReference type="InterPro" id="IPR001882">
    <property type="entry name" value="Biotin_BS"/>
</dbReference>